<protein>
    <recommendedName>
        <fullName evidence="6">WD40 repeat domain-containing protein</fullName>
    </recommendedName>
</protein>
<dbReference type="AlphaFoldDB" id="A0A9X2ZPP7"/>
<dbReference type="PANTHER" id="PTHR44019">
    <property type="entry name" value="WD REPEAT-CONTAINING PROTEIN 55"/>
    <property type="match status" value="1"/>
</dbReference>
<organism evidence="4 5">
    <name type="scientific">Salinibacter ruber</name>
    <dbReference type="NCBI Taxonomy" id="146919"/>
    <lineage>
        <taxon>Bacteria</taxon>
        <taxon>Pseudomonadati</taxon>
        <taxon>Rhodothermota</taxon>
        <taxon>Rhodothermia</taxon>
        <taxon>Rhodothermales</taxon>
        <taxon>Salinibacteraceae</taxon>
        <taxon>Salinibacter</taxon>
    </lineage>
</organism>
<comment type="caution">
    <text evidence="4">The sequence shown here is derived from an EMBL/GenBank/DDBJ whole genome shotgun (WGS) entry which is preliminary data.</text>
</comment>
<dbReference type="RefSeq" id="WP_103017261.1">
    <property type="nucleotide sequence ID" value="NZ_CALTSD010000017.1"/>
</dbReference>
<evidence type="ECO:0008006" key="6">
    <source>
        <dbReference type="Google" id="ProtNLM"/>
    </source>
</evidence>
<feature type="signal peptide" evidence="3">
    <location>
        <begin position="1"/>
        <end position="22"/>
    </location>
</feature>
<dbReference type="EMBL" id="JANTYZ010000024">
    <property type="protein sequence ID" value="MCS3866877.1"/>
    <property type="molecule type" value="Genomic_DNA"/>
</dbReference>
<dbReference type="InterPro" id="IPR011047">
    <property type="entry name" value="Quinoprotein_ADH-like_sf"/>
</dbReference>
<dbReference type="Gene3D" id="2.130.10.10">
    <property type="entry name" value="YVTN repeat-like/Quinoprotein amine dehydrogenase"/>
    <property type="match status" value="2"/>
</dbReference>
<dbReference type="InterPro" id="IPR015943">
    <property type="entry name" value="WD40/YVTN_repeat-like_dom_sf"/>
</dbReference>
<evidence type="ECO:0000256" key="1">
    <source>
        <dbReference type="ARBA" id="ARBA00022574"/>
    </source>
</evidence>
<keyword evidence="2" id="KW-0677">Repeat</keyword>
<keyword evidence="3" id="KW-0732">Signal</keyword>
<dbReference type="SUPFAM" id="SSF50998">
    <property type="entry name" value="Quinoprotein alcohol dehydrogenase-like"/>
    <property type="match status" value="1"/>
</dbReference>
<dbReference type="InterPro" id="IPR050505">
    <property type="entry name" value="WDR55/POC1"/>
</dbReference>
<evidence type="ECO:0000256" key="2">
    <source>
        <dbReference type="ARBA" id="ARBA00022737"/>
    </source>
</evidence>
<reference evidence="4" key="1">
    <citation type="submission" date="2022-08" db="EMBL/GenBank/DDBJ databases">
        <title>Genomic Encyclopedia of Type Strains, Phase V (KMG-V): Genome sequencing to study the core and pangenomes of soil and plant-associated prokaryotes.</title>
        <authorList>
            <person name="Whitman W."/>
        </authorList>
    </citation>
    <scope>NUCLEOTIDE SEQUENCE</scope>
    <source>
        <strain evidence="4">SP2016B</strain>
    </source>
</reference>
<sequence length="363" mass="39486">MPRRLLLLSLATLGLLLGSAHAQSPDARVIRGDLAVSDDGATVATSTGTGTLLLWNADSWTLLRRHVADRSMVFGFDFTDDSRYVSFGTKDGRLGVLEVATGRVVLDLQERDGSVSATRFGPDDQLFAAGQGRSLTSYNWRTGESLQRYDLGRDTLPDGRPLVVEDFEVLPEQGWLLIARFDQQARLMDIATGEVFRTWRNKRRPRDGNRNVKDVAVGLDSRTGFFAGVGGEVIAVDLVTGARLDSVRAHPDFVSDLELSADGSLLAANDLDGNTTLIDPRTRSIVRRTAQDGSFQSGRLLFAVAFRPGTHELITGGIRMPIVVWNASTGERQQTIASLPGTASRLPCPKDFVTEPSGQASMR</sequence>
<dbReference type="InterPro" id="IPR001680">
    <property type="entry name" value="WD40_rpt"/>
</dbReference>
<evidence type="ECO:0000313" key="4">
    <source>
        <dbReference type="EMBL" id="MCS3866877.1"/>
    </source>
</evidence>
<proteinExistence type="predicted"/>
<name>A0A9X2ZPP7_9BACT</name>
<gene>
    <name evidence="4" type="ORF">GGP82_003460</name>
</gene>
<keyword evidence="1" id="KW-0853">WD repeat</keyword>
<dbReference type="Proteomes" id="UP001155034">
    <property type="component" value="Unassembled WGS sequence"/>
</dbReference>
<dbReference type="SMART" id="SM00320">
    <property type="entry name" value="WD40"/>
    <property type="match status" value="4"/>
</dbReference>
<feature type="chain" id="PRO_5040950409" description="WD40 repeat domain-containing protein" evidence="3">
    <location>
        <begin position="23"/>
        <end position="363"/>
    </location>
</feature>
<dbReference type="PANTHER" id="PTHR44019:SF8">
    <property type="entry name" value="POC1 CENTRIOLAR PROTEIN HOMOLOG"/>
    <property type="match status" value="1"/>
</dbReference>
<evidence type="ECO:0000313" key="5">
    <source>
        <dbReference type="Proteomes" id="UP001155034"/>
    </source>
</evidence>
<evidence type="ECO:0000256" key="3">
    <source>
        <dbReference type="SAM" id="SignalP"/>
    </source>
</evidence>
<accession>A0A9X2ZPP7</accession>